<dbReference type="InterPro" id="IPR056911">
    <property type="entry name" value="Phage_Znf_bind_put"/>
</dbReference>
<reference evidence="2 3" key="1">
    <citation type="submission" date="2020-08" db="EMBL/GenBank/DDBJ databases">
        <title>Sequencing the genomes of 1000 actinobacteria strains.</title>
        <authorList>
            <person name="Klenk H.-P."/>
        </authorList>
    </citation>
    <scope>NUCLEOTIDE SEQUENCE [LARGE SCALE GENOMIC DNA]</scope>
    <source>
        <strain evidence="2 3">DSM 45084</strain>
    </source>
</reference>
<dbReference type="RefSeq" id="WP_184674812.1">
    <property type="nucleotide sequence ID" value="NZ_BAABAI010000043.1"/>
</dbReference>
<dbReference type="Pfam" id="PF24623">
    <property type="entry name" value="Phage_zn_bind_8"/>
    <property type="match status" value="1"/>
</dbReference>
<protein>
    <recommendedName>
        <fullName evidence="1">DNA-binding phage zinc finger domain-containing protein</fullName>
    </recommendedName>
</protein>
<comment type="caution">
    <text evidence="2">The sequence shown here is derived from an EMBL/GenBank/DDBJ whole genome shotgun (WGS) entry which is preliminary data.</text>
</comment>
<dbReference type="AlphaFoldDB" id="A0A7W7T9N5"/>
<evidence type="ECO:0000313" key="2">
    <source>
        <dbReference type="EMBL" id="MBB4969104.1"/>
    </source>
</evidence>
<keyword evidence="3" id="KW-1185">Reference proteome</keyword>
<feature type="domain" description="DNA-binding phage zinc finger" evidence="1">
    <location>
        <begin position="123"/>
        <end position="167"/>
    </location>
</feature>
<evidence type="ECO:0000259" key="1">
    <source>
        <dbReference type="Pfam" id="PF24623"/>
    </source>
</evidence>
<name>A0A7W7T9N5_9PSEU</name>
<accession>A0A7W7T9N5</accession>
<dbReference type="Proteomes" id="UP000542674">
    <property type="component" value="Unassembled WGS sequence"/>
</dbReference>
<evidence type="ECO:0000313" key="3">
    <source>
        <dbReference type="Proteomes" id="UP000542674"/>
    </source>
</evidence>
<gene>
    <name evidence="2" type="ORF">F4559_006463</name>
</gene>
<sequence length="178" mass="19438">MNRSEVATLLGAAAAVDPKVPQPDPDVLDMWAAILDDVPADIAAEAVREHYRRRVETVMPADVVEHWRIVRRDTAERRHRGELTAHARRLDDRGLRAIRDGVTRVTAALAVTRGVDPEHAEAEADVRRAWLAVTCPYCRAQPGTRCAGPGGRPLTKTTAHPARLDAAFAAMTNQGETA</sequence>
<organism evidence="2 3">
    <name type="scientific">Saccharothrix violaceirubra</name>
    <dbReference type="NCBI Taxonomy" id="413306"/>
    <lineage>
        <taxon>Bacteria</taxon>
        <taxon>Bacillati</taxon>
        <taxon>Actinomycetota</taxon>
        <taxon>Actinomycetes</taxon>
        <taxon>Pseudonocardiales</taxon>
        <taxon>Pseudonocardiaceae</taxon>
        <taxon>Saccharothrix</taxon>
    </lineage>
</organism>
<proteinExistence type="predicted"/>
<dbReference type="EMBL" id="JACHJS010000001">
    <property type="protein sequence ID" value="MBB4969104.1"/>
    <property type="molecule type" value="Genomic_DNA"/>
</dbReference>